<proteinExistence type="predicted"/>
<sequence>MLHETIINLTAKALAKAVELKEKALVQLDAIDAAETEKLRIIEVAREEFKKILSGQRAELGLLEARFEEKTKALRKKAEKLLTTDEISAEALANVNRRQSTKPKARR</sequence>
<reference evidence="1" key="2">
    <citation type="submission" date="2023-06" db="EMBL/GenBank/DDBJ databases">
        <authorList>
            <person name="Kobayashi Y."/>
            <person name="Kayamori A."/>
            <person name="Aoki K."/>
            <person name="Shiwa Y."/>
            <person name="Fujita N."/>
            <person name="Sugita T."/>
            <person name="Iwasaki W."/>
            <person name="Tanaka N."/>
            <person name="Takashima M."/>
        </authorList>
    </citation>
    <scope>NUCLEOTIDE SEQUENCE</scope>
    <source>
        <strain evidence="1">HIS016</strain>
    </source>
</reference>
<dbReference type="Proteomes" id="UP001222932">
    <property type="component" value="Unassembled WGS sequence"/>
</dbReference>
<reference evidence="1" key="1">
    <citation type="journal article" date="2023" name="BMC Genomics">
        <title>Chromosome-level genome assemblies of Cutaneotrichosporon spp. (Trichosporonales, Basidiomycota) reveal imbalanced evolution between nucleotide sequences and chromosome synteny.</title>
        <authorList>
            <person name="Kobayashi Y."/>
            <person name="Kayamori A."/>
            <person name="Aoki K."/>
            <person name="Shiwa Y."/>
            <person name="Matsutani M."/>
            <person name="Fujita N."/>
            <person name="Sugita T."/>
            <person name="Iwasaki W."/>
            <person name="Tanaka N."/>
            <person name="Takashima M."/>
        </authorList>
    </citation>
    <scope>NUCLEOTIDE SEQUENCE</scope>
    <source>
        <strain evidence="1">HIS016</strain>
    </source>
</reference>
<keyword evidence="2" id="KW-1185">Reference proteome</keyword>
<evidence type="ECO:0000313" key="1">
    <source>
        <dbReference type="EMBL" id="GMK59587.1"/>
    </source>
</evidence>
<protein>
    <submittedName>
        <fullName evidence="1">Uncharacterized protein</fullName>
    </submittedName>
</protein>
<dbReference type="EMBL" id="BTCM01000008">
    <property type="protein sequence ID" value="GMK59587.1"/>
    <property type="molecule type" value="Genomic_DNA"/>
</dbReference>
<organism evidence="1 2">
    <name type="scientific">Cutaneotrichosporon spelunceum</name>
    <dbReference type="NCBI Taxonomy" id="1672016"/>
    <lineage>
        <taxon>Eukaryota</taxon>
        <taxon>Fungi</taxon>
        <taxon>Dikarya</taxon>
        <taxon>Basidiomycota</taxon>
        <taxon>Agaricomycotina</taxon>
        <taxon>Tremellomycetes</taxon>
        <taxon>Trichosporonales</taxon>
        <taxon>Trichosporonaceae</taxon>
        <taxon>Cutaneotrichosporon</taxon>
    </lineage>
</organism>
<accession>A0AAD3YF46</accession>
<evidence type="ECO:0000313" key="2">
    <source>
        <dbReference type="Proteomes" id="UP001222932"/>
    </source>
</evidence>
<comment type="caution">
    <text evidence="1">The sequence shown here is derived from an EMBL/GenBank/DDBJ whole genome shotgun (WGS) entry which is preliminary data.</text>
</comment>
<gene>
    <name evidence="1" type="ORF">CspeluHIS016_0801930</name>
</gene>
<dbReference type="AlphaFoldDB" id="A0AAD3YF46"/>
<name>A0AAD3YF46_9TREE</name>